<organism evidence="9 10">
    <name type="scientific">Homoserinimonas hongtaonis</name>
    <dbReference type="NCBI Taxonomy" id="2079791"/>
    <lineage>
        <taxon>Bacteria</taxon>
        <taxon>Bacillati</taxon>
        <taxon>Actinomycetota</taxon>
        <taxon>Actinomycetes</taxon>
        <taxon>Micrococcales</taxon>
        <taxon>Microbacteriaceae</taxon>
        <taxon>Homoserinimonas</taxon>
    </lineage>
</organism>
<comment type="caution">
    <text evidence="9">The sequence shown here is derived from an EMBL/GenBank/DDBJ whole genome shotgun (WGS) entry which is preliminary data.</text>
</comment>
<evidence type="ECO:0000256" key="3">
    <source>
        <dbReference type="ARBA" id="ARBA00022448"/>
    </source>
</evidence>
<dbReference type="Proteomes" id="UP000244978">
    <property type="component" value="Unassembled WGS sequence"/>
</dbReference>
<dbReference type="AlphaFoldDB" id="A0A2U1T3H7"/>
<evidence type="ECO:0000313" key="9">
    <source>
        <dbReference type="EMBL" id="PWB98426.1"/>
    </source>
</evidence>
<evidence type="ECO:0000256" key="8">
    <source>
        <dbReference type="RuleBase" id="RU363041"/>
    </source>
</evidence>
<reference evidence="10" key="1">
    <citation type="submission" date="2018-04" db="EMBL/GenBank/DDBJ databases">
        <authorList>
            <person name="Liu S."/>
            <person name="Wang Z."/>
            <person name="Li J."/>
        </authorList>
    </citation>
    <scope>NUCLEOTIDE SEQUENCE [LARGE SCALE GENOMIC DNA]</scope>
    <source>
        <strain evidence="10">S1194</strain>
    </source>
</reference>
<dbReference type="InterPro" id="IPR052017">
    <property type="entry name" value="TSUP"/>
</dbReference>
<feature type="transmembrane region" description="Helical" evidence="8">
    <location>
        <begin position="200"/>
        <end position="218"/>
    </location>
</feature>
<dbReference type="InterPro" id="IPR002781">
    <property type="entry name" value="TM_pro_TauE-like"/>
</dbReference>
<keyword evidence="3" id="KW-0813">Transport</keyword>
<feature type="transmembrane region" description="Helical" evidence="8">
    <location>
        <begin position="60"/>
        <end position="78"/>
    </location>
</feature>
<name>A0A2U1T3H7_9MICO</name>
<gene>
    <name evidence="9" type="ORF">DF220_04230</name>
</gene>
<feature type="transmembrane region" description="Helical" evidence="8">
    <location>
        <begin position="152"/>
        <end position="171"/>
    </location>
</feature>
<dbReference type="GO" id="GO:0005886">
    <property type="term" value="C:plasma membrane"/>
    <property type="evidence" value="ECO:0007669"/>
    <property type="project" value="UniProtKB-SubCell"/>
</dbReference>
<evidence type="ECO:0000256" key="4">
    <source>
        <dbReference type="ARBA" id="ARBA00022475"/>
    </source>
</evidence>
<evidence type="ECO:0000256" key="1">
    <source>
        <dbReference type="ARBA" id="ARBA00004651"/>
    </source>
</evidence>
<keyword evidence="4 8" id="KW-1003">Cell membrane</keyword>
<keyword evidence="6 8" id="KW-1133">Transmembrane helix</keyword>
<feature type="transmembrane region" description="Helical" evidence="8">
    <location>
        <begin position="84"/>
        <end position="104"/>
    </location>
</feature>
<accession>A0A2U1T3H7</accession>
<dbReference type="Pfam" id="PF01925">
    <property type="entry name" value="TauE"/>
    <property type="match status" value="1"/>
</dbReference>
<evidence type="ECO:0000256" key="5">
    <source>
        <dbReference type="ARBA" id="ARBA00022692"/>
    </source>
</evidence>
<feature type="transmembrane region" description="Helical" evidence="8">
    <location>
        <begin position="5"/>
        <end position="25"/>
    </location>
</feature>
<dbReference type="PANTHER" id="PTHR30269:SF37">
    <property type="entry name" value="MEMBRANE TRANSPORTER PROTEIN"/>
    <property type="match status" value="1"/>
</dbReference>
<keyword evidence="10" id="KW-1185">Reference proteome</keyword>
<evidence type="ECO:0000256" key="2">
    <source>
        <dbReference type="ARBA" id="ARBA00009142"/>
    </source>
</evidence>
<protein>
    <recommendedName>
        <fullName evidence="8">Probable membrane transporter protein</fullName>
    </recommendedName>
</protein>
<sequence>MVGAFVQAATGMGFSLVAAPLLILYLGPRDGVAAVVLLAALSSVLPLARDGKHAHPGAVVRLLIPTLVCTPLIAWALADVDTRWLALVAGGGVILAVVILASGVRWGWLKHPLGAVSTGATSALLNVVGGVGGPPIGIYAANAGWSPVTTRATMHSFFIVQNVVTALVLGIVWPNGWQLLALAVGTVAGVVLAPRVSAPVLRLVVLGISLVGGVSLVVGGL</sequence>
<keyword evidence="5 8" id="KW-0812">Transmembrane</keyword>
<comment type="similarity">
    <text evidence="2 8">Belongs to the 4-toluene sulfonate uptake permease (TSUP) (TC 2.A.102) family.</text>
</comment>
<evidence type="ECO:0000256" key="6">
    <source>
        <dbReference type="ARBA" id="ARBA00022989"/>
    </source>
</evidence>
<feature type="transmembrane region" description="Helical" evidence="8">
    <location>
        <begin position="31"/>
        <end position="48"/>
    </location>
</feature>
<dbReference type="PANTHER" id="PTHR30269">
    <property type="entry name" value="TRANSMEMBRANE PROTEIN YFCA"/>
    <property type="match status" value="1"/>
</dbReference>
<comment type="subcellular location">
    <subcellularLocation>
        <location evidence="1 8">Cell membrane</location>
        <topology evidence="1 8">Multi-pass membrane protein</topology>
    </subcellularLocation>
</comment>
<evidence type="ECO:0000256" key="7">
    <source>
        <dbReference type="ARBA" id="ARBA00023136"/>
    </source>
</evidence>
<dbReference type="EMBL" id="QEEX01000001">
    <property type="protein sequence ID" value="PWB98426.1"/>
    <property type="molecule type" value="Genomic_DNA"/>
</dbReference>
<proteinExistence type="inferred from homology"/>
<evidence type="ECO:0000313" key="10">
    <source>
        <dbReference type="Proteomes" id="UP000244978"/>
    </source>
</evidence>
<keyword evidence="7 8" id="KW-0472">Membrane</keyword>